<dbReference type="Gene3D" id="3.40.50.410">
    <property type="entry name" value="von Willebrand factor, type A domain"/>
    <property type="match status" value="1"/>
</dbReference>
<dbReference type="PANTHER" id="PTHR33608:SF7">
    <property type="entry name" value="DUF58 DOMAIN-CONTAINING PROTEIN"/>
    <property type="match status" value="1"/>
</dbReference>
<reference evidence="3" key="1">
    <citation type="journal article" date="2019" name="Int. J. Syst. Evol. Microbiol.">
        <title>The Global Catalogue of Microorganisms (GCM) 10K type strain sequencing project: providing services to taxonomists for standard genome sequencing and annotation.</title>
        <authorList>
            <consortium name="The Broad Institute Genomics Platform"/>
            <consortium name="The Broad Institute Genome Sequencing Center for Infectious Disease"/>
            <person name="Wu L."/>
            <person name="Ma J."/>
        </authorList>
    </citation>
    <scope>NUCLEOTIDE SEQUENCE [LARGE SCALE GENOMIC DNA]</scope>
    <source>
        <strain evidence="3">CGMCC 1.12942</strain>
    </source>
</reference>
<organism evidence="2 3">
    <name type="scientific">Laceyella putida</name>
    <dbReference type="NCBI Taxonomy" id="110101"/>
    <lineage>
        <taxon>Bacteria</taxon>
        <taxon>Bacillati</taxon>
        <taxon>Bacillota</taxon>
        <taxon>Bacilli</taxon>
        <taxon>Bacillales</taxon>
        <taxon>Thermoactinomycetaceae</taxon>
        <taxon>Laceyella</taxon>
    </lineage>
</organism>
<dbReference type="InterPro" id="IPR002881">
    <property type="entry name" value="DUF58"/>
</dbReference>
<evidence type="ECO:0000313" key="3">
    <source>
        <dbReference type="Proteomes" id="UP001596500"/>
    </source>
</evidence>
<accession>A0ABW2RQK7</accession>
<dbReference type="EMBL" id="JBHTBW010000081">
    <property type="protein sequence ID" value="MFC7443221.1"/>
    <property type="molecule type" value="Genomic_DNA"/>
</dbReference>
<dbReference type="InterPro" id="IPR036465">
    <property type="entry name" value="vWFA_dom_sf"/>
</dbReference>
<feature type="domain" description="DUF58" evidence="1">
    <location>
        <begin position="46"/>
        <end position="250"/>
    </location>
</feature>
<evidence type="ECO:0000259" key="1">
    <source>
        <dbReference type="Pfam" id="PF01882"/>
    </source>
</evidence>
<protein>
    <submittedName>
        <fullName evidence="2">DUF58 domain-containing protein</fullName>
    </submittedName>
</protein>
<evidence type="ECO:0000313" key="2">
    <source>
        <dbReference type="EMBL" id="MFC7443221.1"/>
    </source>
</evidence>
<dbReference type="RefSeq" id="WP_379867548.1">
    <property type="nucleotide sequence ID" value="NZ_JBHTBW010000081.1"/>
</dbReference>
<dbReference type="Pfam" id="PF01882">
    <property type="entry name" value="DUF58"/>
    <property type="match status" value="1"/>
</dbReference>
<keyword evidence="3" id="KW-1185">Reference proteome</keyword>
<comment type="caution">
    <text evidence="2">The sequence shown here is derived from an EMBL/GenBank/DDBJ whole genome shotgun (WGS) entry which is preliminary data.</text>
</comment>
<dbReference type="SUPFAM" id="SSF53300">
    <property type="entry name" value="vWA-like"/>
    <property type="match status" value="1"/>
</dbReference>
<dbReference type="PANTHER" id="PTHR33608">
    <property type="entry name" value="BLL2464 PROTEIN"/>
    <property type="match status" value="1"/>
</dbReference>
<gene>
    <name evidence="2" type="ORF">ACFQNG_19320</name>
</gene>
<proteinExistence type="predicted"/>
<dbReference type="CDD" id="cd00198">
    <property type="entry name" value="vWFA"/>
    <property type="match status" value="1"/>
</dbReference>
<dbReference type="Proteomes" id="UP001596500">
    <property type="component" value="Unassembled WGS sequence"/>
</dbReference>
<sequence length="294" mass="33322">MNFSLLDAAFLMRLERLQLISRRFVRGVRTGKRRSEMAGSSLEFADYRAYCPGDDIRQIDWPAYARLGKWFLKTYLDEREMDVHFFLDCSLSMTWQNEAKGRLARQLVAALAYMALHHGDRVSLTAFRKSVFSTLRNQQGRSGVLRMFAALESLDYAGTGDINEALTEPQALPGRAGLSIVVTDGFSPSGYQEGLRRLQGAGQQVVLLHLTSAEEREPRYQGDLRLVDCETGQAKEVALSPAVLSMYRRMMKAYAEEMATWCFRRGILYAPIHAEETLETTLFTILRQTGLIRA</sequence>
<name>A0ABW2RQK7_9BACL</name>